<evidence type="ECO:0000256" key="1">
    <source>
        <dbReference type="ARBA" id="ARBA00001947"/>
    </source>
</evidence>
<organism evidence="10 11">
    <name type="scientific">Nocardioides plantarum</name>
    <dbReference type="NCBI Taxonomy" id="29299"/>
    <lineage>
        <taxon>Bacteria</taxon>
        <taxon>Bacillati</taxon>
        <taxon>Actinomycetota</taxon>
        <taxon>Actinomycetes</taxon>
        <taxon>Propionibacteriales</taxon>
        <taxon>Nocardioidaceae</taxon>
        <taxon>Nocardioides</taxon>
    </lineage>
</organism>
<protein>
    <submittedName>
        <fullName evidence="10">M14 family zinc carboxypeptidase</fullName>
    </submittedName>
</protein>
<name>A0ABV5K798_9ACTN</name>
<feature type="domain" description="Peptidase M14" evidence="9">
    <location>
        <begin position="103"/>
        <end position="414"/>
    </location>
</feature>
<dbReference type="RefSeq" id="WP_211351158.1">
    <property type="nucleotide sequence ID" value="NZ_JBHMDG010000002.1"/>
</dbReference>
<evidence type="ECO:0000313" key="10">
    <source>
        <dbReference type="EMBL" id="MFB9311720.1"/>
    </source>
</evidence>
<evidence type="ECO:0000256" key="6">
    <source>
        <dbReference type="ARBA" id="ARBA00023049"/>
    </source>
</evidence>
<dbReference type="Gene3D" id="3.40.630.10">
    <property type="entry name" value="Zn peptidases"/>
    <property type="match status" value="1"/>
</dbReference>
<evidence type="ECO:0000256" key="7">
    <source>
        <dbReference type="PROSITE-ProRule" id="PRU01379"/>
    </source>
</evidence>
<dbReference type="SMART" id="SM00631">
    <property type="entry name" value="Zn_pept"/>
    <property type="match status" value="1"/>
</dbReference>
<feature type="region of interest" description="Disordered" evidence="8">
    <location>
        <begin position="17"/>
        <end position="88"/>
    </location>
</feature>
<dbReference type="Gene3D" id="2.60.40.10">
    <property type="entry name" value="Immunoglobulins"/>
    <property type="match status" value="1"/>
</dbReference>
<dbReference type="InterPro" id="IPR013783">
    <property type="entry name" value="Ig-like_fold"/>
</dbReference>
<feature type="compositionally biased region" description="Basic and acidic residues" evidence="8">
    <location>
        <begin position="56"/>
        <end position="66"/>
    </location>
</feature>
<dbReference type="PANTHER" id="PTHR11705:SF143">
    <property type="entry name" value="SLL0236 PROTEIN"/>
    <property type="match status" value="1"/>
</dbReference>
<keyword evidence="6" id="KW-0482">Metalloprotease</keyword>
<dbReference type="SUPFAM" id="SSF53187">
    <property type="entry name" value="Zn-dependent exopeptidases"/>
    <property type="match status" value="1"/>
</dbReference>
<keyword evidence="11" id="KW-1185">Reference proteome</keyword>
<evidence type="ECO:0000313" key="11">
    <source>
        <dbReference type="Proteomes" id="UP001589750"/>
    </source>
</evidence>
<keyword evidence="3" id="KW-0645">Protease</keyword>
<keyword evidence="4" id="KW-0378">Hydrolase</keyword>
<keyword evidence="5" id="KW-0862">Zinc</keyword>
<comment type="caution">
    <text evidence="10">The sequence shown here is derived from an EMBL/GenBank/DDBJ whole genome shotgun (WGS) entry which is preliminary data.</text>
</comment>
<dbReference type="PROSITE" id="PS52035">
    <property type="entry name" value="PEPTIDASE_M14"/>
    <property type="match status" value="1"/>
</dbReference>
<dbReference type="GO" id="GO:0004180">
    <property type="term" value="F:carboxypeptidase activity"/>
    <property type="evidence" value="ECO:0007669"/>
    <property type="project" value="UniProtKB-KW"/>
</dbReference>
<dbReference type="Proteomes" id="UP001589750">
    <property type="component" value="Unassembled WGS sequence"/>
</dbReference>
<feature type="active site" description="Proton donor/acceptor" evidence="7">
    <location>
        <position position="382"/>
    </location>
</feature>
<dbReference type="InterPro" id="IPR000834">
    <property type="entry name" value="Peptidase_M14"/>
</dbReference>
<evidence type="ECO:0000256" key="4">
    <source>
        <dbReference type="ARBA" id="ARBA00022801"/>
    </source>
</evidence>
<evidence type="ECO:0000256" key="2">
    <source>
        <dbReference type="ARBA" id="ARBA00005988"/>
    </source>
</evidence>
<gene>
    <name evidence="10" type="ORF">ACFFRI_01580</name>
</gene>
<evidence type="ECO:0000256" key="3">
    <source>
        <dbReference type="ARBA" id="ARBA00022670"/>
    </source>
</evidence>
<keyword evidence="10" id="KW-0121">Carboxypeptidase</keyword>
<sequence>MLAGLAGATLLATGMSVPEAGADPAETEAEKRGSRSATQTAGGRGAGTATTVSPVERAEVVRRAARVDPPVAGDPIEMPTSYPSQPTLPLYRDNPDDAALTPKLLGHPDLAPLLNEWMGESDRISAQVVGQSTAGRDLYLVTVTAPESEAETARQTAWREKVATDPVAAAADTTLLGQYKTPVWFSNNIHGNEWEGTDAAMAYIDELVHAPTSEVGSILRNNRLYFSLSLNPDGRTLATRATALGLDPNRDLITNTTPETKSFVRTAQAIQPIYSADFHGYTSVLQVEPTGPPHGSNYEYDVYLPHNYALALQVEQDVVAAAIPGNTYLNTTTGQVVPANTSAETAHIKIPYRDTPSGWDDFPPIFTAQYAAFFGASTSTVELPLTRGAAGGRQTPERAAINKAVAVKTYESMVGYLNNTTNARAMLLNQIEVFRRGVLGEPKTSVTTANLADIPGPQQWKQLWDVTDDQEPVTLPRAYVIPVGDDQRSASDANNLVRQLLFNDIEVGRLTADTTVGETTYPAGSYVVDLHQAKRGLANSLLDLGDDISQKLPSMYDISAWSYSYLWGASVDKVGLTTDAAIGDVEPVTAPTPLASTPGSGYLTLESAGVADMKALNALLEDQVEVSLLEDGTLVVGPEDRAAVEAVSETYDVAVDVATDEEVEALDAESTKGLTDLTVAYVGTQDDKLSLLELGFDDLVNVTAAGVNTAATNGTPTGLEDADLLWIGGSFTQAAGSPGRAAVQAFVDSGRSIVGRTNQALTVASTYGILTGTTVNGNSSGNGIVDVDVPAGSVLAPYAGDTSFVYPAYWFTGLSGNAKVEQTFGASPMLAGHWRRGTSGGQPVANGPQDAAGQASAVSAVGPTGAKAFVFGTSVFFRTHFKAGATQAARAIFWAGPSGDGVAGPDSTTVTLSAPAAVTYPTSTTFTVDVTAEGGTPSGEVTIVDATDREVGSAAVVDGSASVKAVLRPGNGSYTAVFTPDSAEFLPAASAPVSVRVAKSASTTALSVTKVGPRLFRVTIKLTAPVPSDRIVKITDHGKEVRRFTLTGSTTSRTVSVTLRKGNHVLRGVFLGNDLSVKSASANRTVKVN</sequence>
<dbReference type="PANTHER" id="PTHR11705">
    <property type="entry name" value="PROTEASE FAMILY M14 CARBOXYPEPTIDASE A,B"/>
    <property type="match status" value="1"/>
</dbReference>
<evidence type="ECO:0000259" key="9">
    <source>
        <dbReference type="PROSITE" id="PS52035"/>
    </source>
</evidence>
<dbReference type="Pfam" id="PF00246">
    <property type="entry name" value="Peptidase_M14"/>
    <property type="match status" value="1"/>
</dbReference>
<dbReference type="InterPro" id="IPR032109">
    <property type="entry name" value="Big_3_5"/>
</dbReference>
<proteinExistence type="inferred from homology"/>
<evidence type="ECO:0000256" key="5">
    <source>
        <dbReference type="ARBA" id="ARBA00022833"/>
    </source>
</evidence>
<reference evidence="10 11" key="1">
    <citation type="submission" date="2024-09" db="EMBL/GenBank/DDBJ databases">
        <authorList>
            <person name="Sun Q."/>
            <person name="Mori K."/>
        </authorList>
    </citation>
    <scope>NUCLEOTIDE SEQUENCE [LARGE SCALE GENOMIC DNA]</scope>
    <source>
        <strain evidence="10 11">JCM 9626</strain>
    </source>
</reference>
<comment type="similarity">
    <text evidence="2 7">Belongs to the peptidase M14 family.</text>
</comment>
<dbReference type="EMBL" id="JBHMDG010000002">
    <property type="protein sequence ID" value="MFB9311720.1"/>
    <property type="molecule type" value="Genomic_DNA"/>
</dbReference>
<comment type="cofactor">
    <cofactor evidence="1">
        <name>Zn(2+)</name>
        <dbReference type="ChEBI" id="CHEBI:29105"/>
    </cofactor>
</comment>
<evidence type="ECO:0000256" key="8">
    <source>
        <dbReference type="SAM" id="MobiDB-lite"/>
    </source>
</evidence>
<dbReference type="Pfam" id="PF16640">
    <property type="entry name" value="Big_3_5"/>
    <property type="match status" value="1"/>
</dbReference>
<accession>A0ABV5K798</accession>
<feature type="compositionally biased region" description="Low complexity" evidence="8">
    <location>
        <begin position="37"/>
        <end position="55"/>
    </location>
</feature>